<geneLocation type="plasmid" evidence="5 6">
    <name>pROB02</name>
</geneLocation>
<protein>
    <submittedName>
        <fullName evidence="5">Putative nitroreductase</fullName>
    </submittedName>
</protein>
<keyword evidence="1" id="KW-0285">Flavoprotein</keyword>
<dbReference type="PATRIC" id="fig|632772.20.peg.8522"/>
<name>C1BDV1_RHOOB</name>
<proteinExistence type="predicted"/>
<evidence type="ECO:0000256" key="2">
    <source>
        <dbReference type="ARBA" id="ARBA00022643"/>
    </source>
</evidence>
<dbReference type="KEGG" id="rop:ROP_pROB02-01410"/>
<keyword evidence="3" id="KW-0560">Oxidoreductase</keyword>
<dbReference type="CDD" id="cd02136">
    <property type="entry name" value="PnbA_NfnB-like"/>
    <property type="match status" value="1"/>
</dbReference>
<reference evidence="5 6" key="1">
    <citation type="journal article" date="2005" name="J. Biosci. Bioeng.">
        <title>Isolation and characterization of benzene-tolerant Rhodococcus opacus strains.</title>
        <authorList>
            <person name="Na K.S."/>
            <person name="Kuroda A."/>
            <person name="Takiguchi N."/>
            <person name="Ikeda T."/>
            <person name="Ohtake H."/>
            <person name="Kato J."/>
        </authorList>
    </citation>
    <scope>NUCLEOTIDE SEQUENCE [LARGE SCALE GENOMIC DNA]</scope>
    <source>
        <strain evidence="5 6">B4</strain>
        <plasmid evidence="5">pROB02</plasmid>
    </source>
</reference>
<dbReference type="PANTHER" id="PTHR23026">
    <property type="entry name" value="NADPH NITROREDUCTASE"/>
    <property type="match status" value="1"/>
</dbReference>
<keyword evidence="5" id="KW-0614">Plasmid</keyword>
<dbReference type="Gene3D" id="3.40.109.10">
    <property type="entry name" value="NADH Oxidase"/>
    <property type="match status" value="1"/>
</dbReference>
<accession>C1BDV1</accession>
<evidence type="ECO:0000256" key="3">
    <source>
        <dbReference type="ARBA" id="ARBA00023002"/>
    </source>
</evidence>
<dbReference type="Pfam" id="PF00881">
    <property type="entry name" value="Nitroreductase"/>
    <property type="match status" value="1"/>
</dbReference>
<gene>
    <name evidence="5" type="ordered locus">ROP_pROB02-01410</name>
</gene>
<dbReference type="EMBL" id="AP011117">
    <property type="protein sequence ID" value="BAH47154.1"/>
    <property type="molecule type" value="Genomic_DNA"/>
</dbReference>
<evidence type="ECO:0000313" key="6">
    <source>
        <dbReference type="Proteomes" id="UP000002212"/>
    </source>
</evidence>
<dbReference type="Proteomes" id="UP000002212">
    <property type="component" value="Plasmid pROB02"/>
</dbReference>
<dbReference type="InterPro" id="IPR050627">
    <property type="entry name" value="Nitroreductase/BluB"/>
</dbReference>
<dbReference type="OrthoDB" id="9798230at2"/>
<dbReference type="InterPro" id="IPR000415">
    <property type="entry name" value="Nitroreductase-like"/>
</dbReference>
<evidence type="ECO:0000259" key="4">
    <source>
        <dbReference type="Pfam" id="PF00881"/>
    </source>
</evidence>
<sequence length="229" mass="25633">MSTTDVNRAAVLRELMVDRWSCRSYLDKPVTDDVLDELLTMAQRSPSWCNSQPWHVTVIRGDRLDDMRERFVRHAESHTEAPDLPFPLRYEGVYRERRRECGWQLYDSVGIQKGDREASQKQAMENFRFFGAPALAIITTEADLGTYGAIDCGVYIGNFLLAAQSLGLATIPQAALASHSGFLRGELQLPDHRKVVAGVSFGYADENHPANGFRTHRADIGESSTRVGS</sequence>
<dbReference type="RefSeq" id="WP_012687193.1">
    <property type="nucleotide sequence ID" value="NC_012521.1"/>
</dbReference>
<keyword evidence="2" id="KW-0288">FMN</keyword>
<dbReference type="SUPFAM" id="SSF55469">
    <property type="entry name" value="FMN-dependent nitroreductase-like"/>
    <property type="match status" value="1"/>
</dbReference>
<feature type="domain" description="Nitroreductase" evidence="4">
    <location>
        <begin position="18"/>
        <end position="203"/>
    </location>
</feature>
<reference evidence="5 6" key="2">
    <citation type="submission" date="2009-03" db="EMBL/GenBank/DDBJ databases">
        <title>Comparison of the complete genome sequences of Rhodococcus erythropolis PR4 and Rhodococcus opacus B4.</title>
        <authorList>
            <person name="Takarada H."/>
            <person name="Sekine M."/>
            <person name="Hosoyama A."/>
            <person name="Yamada R."/>
            <person name="Fujisawa T."/>
            <person name="Omata S."/>
            <person name="Shimizu A."/>
            <person name="Tsukatani N."/>
            <person name="Tanikawa S."/>
            <person name="Fujita N."/>
            <person name="Harayama S."/>
        </authorList>
    </citation>
    <scope>NUCLEOTIDE SEQUENCE [LARGE SCALE GENOMIC DNA]</scope>
    <source>
        <strain evidence="5 6">B4</strain>
        <plasmid evidence="5 6">pROB02</plasmid>
    </source>
</reference>
<dbReference type="InterPro" id="IPR029479">
    <property type="entry name" value="Nitroreductase"/>
</dbReference>
<evidence type="ECO:0000313" key="5">
    <source>
        <dbReference type="EMBL" id="BAH47154.1"/>
    </source>
</evidence>
<dbReference type="HOGENOM" id="CLU_070764_9_1_11"/>
<organism evidence="5 6">
    <name type="scientific">Rhodococcus opacus (strain B4)</name>
    <dbReference type="NCBI Taxonomy" id="632772"/>
    <lineage>
        <taxon>Bacteria</taxon>
        <taxon>Bacillati</taxon>
        <taxon>Actinomycetota</taxon>
        <taxon>Actinomycetes</taxon>
        <taxon>Mycobacteriales</taxon>
        <taxon>Nocardiaceae</taxon>
        <taxon>Rhodococcus</taxon>
    </lineage>
</organism>
<dbReference type="AlphaFoldDB" id="C1BDV1"/>
<dbReference type="GO" id="GO:0016491">
    <property type="term" value="F:oxidoreductase activity"/>
    <property type="evidence" value="ECO:0007669"/>
    <property type="project" value="UniProtKB-KW"/>
</dbReference>
<evidence type="ECO:0000256" key="1">
    <source>
        <dbReference type="ARBA" id="ARBA00022630"/>
    </source>
</evidence>
<dbReference type="PANTHER" id="PTHR23026:SF90">
    <property type="entry name" value="IODOTYROSINE DEIODINASE 1"/>
    <property type="match status" value="1"/>
</dbReference>